<organism evidence="3">
    <name type="scientific">Chaetoceros debilis</name>
    <dbReference type="NCBI Taxonomy" id="122233"/>
    <lineage>
        <taxon>Eukaryota</taxon>
        <taxon>Sar</taxon>
        <taxon>Stramenopiles</taxon>
        <taxon>Ochrophyta</taxon>
        <taxon>Bacillariophyta</taxon>
        <taxon>Coscinodiscophyceae</taxon>
        <taxon>Chaetocerotophycidae</taxon>
        <taxon>Chaetocerotales</taxon>
        <taxon>Chaetocerotaceae</taxon>
        <taxon>Chaetoceros</taxon>
    </lineage>
</organism>
<sequence length="638" mass="72861">MKIIEIPPSDANILQINLSNLLRSLQQNHHQLEQDQDQEQRDESQMQARTRENRENGESGNEHNDEHYQQQQQREEQYSCSSLHVDPRVIGRDPEGYTFQCRLHYTSDNRSYDNSADNKDIILTIRRTDNDEEFSTCAANDSTVTPWQQQLEPIGWRHSLHFRLYNSNVEPIPAYLSGNDGTINHNDDDDDDDSEEATIYVYHGLPLERAPHHTTIGIIHPSVTTIHPQAFYGCIFLHTCHMMDSVKRIERQAFYGCISLKFLRLSRGLVSIGEEAFRACSYMDAMFLPWVKEIKDKHERKNHRNRNSMIENSYKSCQILSSSYTSSLTHIGDRAFDDCNQMRFLVLPPHINLKKNDSVQSTRTHDRNDNDNGNGATNISCTGVGDGIVRRCDALLIHDHIQYTYNQLDYIRSNERVSHWMKHHLDDTPLLRLCGSASVTMTGIRQCLRKYGKGVAWDITEHGLTALHLLVLNPNVTSRSGCDSTVTKHSVKSAMLACHFSDDNSTTSEGCAMLATCFHANPMAAMTRDGRGMTPLDYMWEYGNVEGIVDIVQSLTLQRQQQMQFETDANYGRRNTRRTSQNATSKTWIVLSVKALLKIVLISIVFLLVAGKLTIIPHYMQSVTTTLTTSTLVQSFWN</sequence>
<feature type="region of interest" description="Disordered" evidence="1">
    <location>
        <begin position="356"/>
        <end position="376"/>
    </location>
</feature>
<accession>A0A7S3QAZ3</accession>
<evidence type="ECO:0000256" key="1">
    <source>
        <dbReference type="SAM" id="MobiDB-lite"/>
    </source>
</evidence>
<feature type="transmembrane region" description="Helical" evidence="2">
    <location>
        <begin position="588"/>
        <end position="610"/>
    </location>
</feature>
<feature type="compositionally biased region" description="Basic and acidic residues" evidence="1">
    <location>
        <begin position="30"/>
        <end position="77"/>
    </location>
</feature>
<keyword evidence="2" id="KW-1133">Transmembrane helix</keyword>
<dbReference type="AlphaFoldDB" id="A0A7S3QAZ3"/>
<dbReference type="InterPro" id="IPR032675">
    <property type="entry name" value="LRR_dom_sf"/>
</dbReference>
<dbReference type="InterPro" id="IPR026906">
    <property type="entry name" value="LRR_5"/>
</dbReference>
<protein>
    <submittedName>
        <fullName evidence="3">Uncharacterized protein</fullName>
    </submittedName>
</protein>
<dbReference type="SUPFAM" id="SSF52058">
    <property type="entry name" value="L domain-like"/>
    <property type="match status" value="1"/>
</dbReference>
<keyword evidence="2" id="KW-0472">Membrane</keyword>
<dbReference type="EMBL" id="HBIO01021603">
    <property type="protein sequence ID" value="CAE0471788.1"/>
    <property type="molecule type" value="Transcribed_RNA"/>
</dbReference>
<reference evidence="3" key="1">
    <citation type="submission" date="2021-01" db="EMBL/GenBank/DDBJ databases">
        <authorList>
            <person name="Corre E."/>
            <person name="Pelletier E."/>
            <person name="Niang G."/>
            <person name="Scheremetjew M."/>
            <person name="Finn R."/>
            <person name="Kale V."/>
            <person name="Holt S."/>
            <person name="Cochrane G."/>
            <person name="Meng A."/>
            <person name="Brown T."/>
            <person name="Cohen L."/>
        </authorList>
    </citation>
    <scope>NUCLEOTIDE SEQUENCE</scope>
    <source>
        <strain evidence="3">MM31A-1</strain>
    </source>
</reference>
<dbReference type="Gene3D" id="3.80.10.10">
    <property type="entry name" value="Ribonuclease Inhibitor"/>
    <property type="match status" value="1"/>
</dbReference>
<evidence type="ECO:0000256" key="2">
    <source>
        <dbReference type="SAM" id="Phobius"/>
    </source>
</evidence>
<feature type="region of interest" description="Disordered" evidence="1">
    <location>
        <begin position="29"/>
        <end position="81"/>
    </location>
</feature>
<evidence type="ECO:0000313" key="3">
    <source>
        <dbReference type="EMBL" id="CAE0471788.1"/>
    </source>
</evidence>
<proteinExistence type="predicted"/>
<keyword evidence="2" id="KW-0812">Transmembrane</keyword>
<gene>
    <name evidence="3" type="ORF">CDEB00056_LOCUS16641</name>
</gene>
<dbReference type="Pfam" id="PF13306">
    <property type="entry name" value="LRR_5"/>
    <property type="match status" value="2"/>
</dbReference>
<name>A0A7S3QAZ3_9STRA</name>